<evidence type="ECO:0000313" key="9">
    <source>
        <dbReference type="EMBL" id="GAA4397729.1"/>
    </source>
</evidence>
<feature type="domain" description="Biotin synthase auxiliary protein C-terminal" evidence="8">
    <location>
        <begin position="55"/>
        <end position="76"/>
    </location>
</feature>
<comment type="caution">
    <text evidence="9">The sequence shown here is derived from an EMBL/GenBank/DDBJ whole genome shotgun (WGS) entry which is preliminary data.</text>
</comment>
<organism evidence="9 10">
    <name type="scientific">Ornithinibacter aureus</name>
    <dbReference type="NCBI Taxonomy" id="622664"/>
    <lineage>
        <taxon>Bacteria</taxon>
        <taxon>Bacillati</taxon>
        <taxon>Actinomycetota</taxon>
        <taxon>Actinomycetes</taxon>
        <taxon>Micrococcales</taxon>
        <taxon>Intrasporangiaceae</taxon>
        <taxon>Ornithinibacter</taxon>
    </lineage>
</organism>
<evidence type="ECO:0000256" key="2">
    <source>
        <dbReference type="ARBA" id="ARBA00022723"/>
    </source>
</evidence>
<evidence type="ECO:0000256" key="5">
    <source>
        <dbReference type="ARBA" id="ARBA00093761"/>
    </source>
</evidence>
<keyword evidence="3" id="KW-0093">Biotin biosynthesis</keyword>
<dbReference type="Pfam" id="PF26519">
    <property type="entry name" value="BsaP"/>
    <property type="match status" value="1"/>
</dbReference>
<evidence type="ECO:0000256" key="3">
    <source>
        <dbReference type="ARBA" id="ARBA00022756"/>
    </source>
</evidence>
<proteinExistence type="inferred from homology"/>
<keyword evidence="10" id="KW-1185">Reference proteome</keyword>
<keyword evidence="4" id="KW-0408">Iron</keyword>
<comment type="cofactor">
    <cofactor evidence="1">
        <name>iron-sulfur cluster</name>
        <dbReference type="ChEBI" id="CHEBI:30408"/>
    </cofactor>
</comment>
<evidence type="ECO:0000313" key="10">
    <source>
        <dbReference type="Proteomes" id="UP001500390"/>
    </source>
</evidence>
<evidence type="ECO:0000256" key="1">
    <source>
        <dbReference type="ARBA" id="ARBA00001915"/>
    </source>
</evidence>
<dbReference type="Proteomes" id="UP001500390">
    <property type="component" value="Unassembled WGS sequence"/>
</dbReference>
<accession>A0ABP8JY12</accession>
<evidence type="ECO:0000259" key="8">
    <source>
        <dbReference type="Pfam" id="PF26519"/>
    </source>
</evidence>
<protein>
    <recommendedName>
        <fullName evidence="7">Biotin synthase auxiliary protein</fullName>
    </recommendedName>
</protein>
<keyword evidence="2" id="KW-0479">Metal-binding</keyword>
<evidence type="ECO:0000256" key="6">
    <source>
        <dbReference type="ARBA" id="ARBA00093780"/>
    </source>
</evidence>
<evidence type="ECO:0000256" key="4">
    <source>
        <dbReference type="ARBA" id="ARBA00023004"/>
    </source>
</evidence>
<comment type="similarity">
    <text evidence="6">Belongs to the BsaP family.</text>
</comment>
<reference evidence="10" key="1">
    <citation type="journal article" date="2019" name="Int. J. Syst. Evol. Microbiol.">
        <title>The Global Catalogue of Microorganisms (GCM) 10K type strain sequencing project: providing services to taxonomists for standard genome sequencing and annotation.</title>
        <authorList>
            <consortium name="The Broad Institute Genomics Platform"/>
            <consortium name="The Broad Institute Genome Sequencing Center for Infectious Disease"/>
            <person name="Wu L."/>
            <person name="Ma J."/>
        </authorList>
    </citation>
    <scope>NUCLEOTIDE SEQUENCE [LARGE SCALE GENOMIC DNA]</scope>
    <source>
        <strain evidence="10">JCM 17738</strain>
    </source>
</reference>
<dbReference type="RefSeq" id="WP_211675522.1">
    <property type="nucleotide sequence ID" value="NZ_BAABFX010000028.1"/>
</dbReference>
<gene>
    <name evidence="9" type="ORF">GCM10023153_21970</name>
</gene>
<dbReference type="EMBL" id="BAABFX010000028">
    <property type="protein sequence ID" value="GAA4397729.1"/>
    <property type="molecule type" value="Genomic_DNA"/>
</dbReference>
<sequence>MTNGSDAVGPVSRAAHPGAWCGQCGEPTADGIHERCDRRAELEPPRFCAHCRRRMKVQVTPGAWTATCVQHGTVEQPTWSA</sequence>
<evidence type="ECO:0000256" key="7">
    <source>
        <dbReference type="ARBA" id="ARBA00093796"/>
    </source>
</evidence>
<comment type="function">
    <text evidence="5">Required for the activity of the biotin synthase BioB.</text>
</comment>
<name>A0ABP8JY12_9MICO</name>
<dbReference type="InterPro" id="IPR058605">
    <property type="entry name" value="BsaP_C"/>
</dbReference>